<evidence type="ECO:0000259" key="1">
    <source>
        <dbReference type="Pfam" id="PF02627"/>
    </source>
</evidence>
<dbReference type="InterPro" id="IPR029032">
    <property type="entry name" value="AhpD-like"/>
</dbReference>
<dbReference type="EMBL" id="JAHGAW010000006">
    <property type="protein sequence ID" value="MBT2187374.1"/>
    <property type="molecule type" value="Genomic_DNA"/>
</dbReference>
<organism evidence="2 3">
    <name type="scientific">Sphingobium nicotianae</name>
    <dbReference type="NCBI Taxonomy" id="2782607"/>
    <lineage>
        <taxon>Bacteria</taxon>
        <taxon>Pseudomonadati</taxon>
        <taxon>Pseudomonadota</taxon>
        <taxon>Alphaproteobacteria</taxon>
        <taxon>Sphingomonadales</taxon>
        <taxon>Sphingomonadaceae</taxon>
        <taxon>Sphingobium</taxon>
    </lineage>
</organism>
<dbReference type="InterPro" id="IPR003779">
    <property type="entry name" value="CMD-like"/>
</dbReference>
<sequence length="190" mass="21850">MPMDKPRLPPLKDGELTDAQEEIIGPFRKMGADFNVARTMARHPRMLTAFRVWATYVMIDKNKLPEREREIMALRTAWRIQSDYVWSRHLSYARNAKLTDEEVVALKRPLGSHNWAPADLALVKAADALVSDFFIPDDIWAELVKYFDEEQLIDAIFVVGHFVMMGSFLNTAGVPLDPDVPYDPDLDRFK</sequence>
<dbReference type="Pfam" id="PF02627">
    <property type="entry name" value="CMD"/>
    <property type="match status" value="1"/>
</dbReference>
<proteinExistence type="predicted"/>
<dbReference type="RefSeq" id="WP_214623263.1">
    <property type="nucleotide sequence ID" value="NZ_JAHGAW010000006.1"/>
</dbReference>
<accession>A0A9X1DCJ3</accession>
<name>A0A9X1DCJ3_9SPHN</name>
<feature type="domain" description="Carboxymuconolactone decarboxylase-like" evidence="1">
    <location>
        <begin position="48"/>
        <end position="127"/>
    </location>
</feature>
<comment type="caution">
    <text evidence="2">The sequence shown here is derived from an EMBL/GenBank/DDBJ whole genome shotgun (WGS) entry which is preliminary data.</text>
</comment>
<dbReference type="PANTHER" id="PTHR34846">
    <property type="entry name" value="4-CARBOXYMUCONOLACTONE DECARBOXYLASE FAMILY PROTEIN (AFU_ORTHOLOGUE AFUA_6G11590)"/>
    <property type="match status" value="1"/>
</dbReference>
<dbReference type="GO" id="GO:0051920">
    <property type="term" value="F:peroxiredoxin activity"/>
    <property type="evidence" value="ECO:0007669"/>
    <property type="project" value="InterPro"/>
</dbReference>
<dbReference type="SUPFAM" id="SSF69118">
    <property type="entry name" value="AhpD-like"/>
    <property type="match status" value="1"/>
</dbReference>
<evidence type="ECO:0000313" key="3">
    <source>
        <dbReference type="Proteomes" id="UP001138757"/>
    </source>
</evidence>
<protein>
    <submittedName>
        <fullName evidence="2">Carboxymuconolactone decarboxylase family protein</fullName>
    </submittedName>
</protein>
<dbReference type="Proteomes" id="UP001138757">
    <property type="component" value="Unassembled WGS sequence"/>
</dbReference>
<reference evidence="2" key="1">
    <citation type="submission" date="2021-05" db="EMBL/GenBank/DDBJ databases">
        <title>Genome of Sphingobium sp. strain.</title>
        <authorList>
            <person name="Fan R."/>
        </authorList>
    </citation>
    <scope>NUCLEOTIDE SEQUENCE</scope>
    <source>
        <strain evidence="2">H33</strain>
    </source>
</reference>
<evidence type="ECO:0000313" key="2">
    <source>
        <dbReference type="EMBL" id="MBT2187374.1"/>
    </source>
</evidence>
<dbReference type="Gene3D" id="1.20.1290.10">
    <property type="entry name" value="AhpD-like"/>
    <property type="match status" value="1"/>
</dbReference>
<keyword evidence="3" id="KW-1185">Reference proteome</keyword>
<dbReference type="PANTHER" id="PTHR34846:SF5">
    <property type="entry name" value="CARBOXYMUCONOLACTONE DECARBOXYLASE-LIKE DOMAIN-CONTAINING PROTEIN"/>
    <property type="match status" value="1"/>
</dbReference>
<dbReference type="AlphaFoldDB" id="A0A9X1DCJ3"/>
<gene>
    <name evidence="2" type="ORF">KK488_10495</name>
</gene>